<dbReference type="EMBL" id="SPHZ02000007">
    <property type="protein sequence ID" value="KAF0907644.1"/>
    <property type="molecule type" value="Genomic_DNA"/>
</dbReference>
<sequence length="264" mass="28176">MVQHHRASGILSGRAANPPATRMATARAIRLIASRPSTDPRRLVAWRRRLVSTSTEAGGAGDPSVHSGGPPSDDYPERPPKFSGAEEATGAGHGKSPSTAPPTEPTKERVPPFAPSGKLGSQELADAAGASSFTQKRRWSSGGRADSREEATPGDDEAAGRKVREEDREYYRTHKPSPIAEVEFADTRKPITRATDGGGGVDRFSDVPGRMEEDTVDDSLARAEAIFREAASRGNPEWPHSRALAEMLARRCGEGSRSSAPWGS</sequence>
<feature type="compositionally biased region" description="Basic and acidic residues" evidence="1">
    <location>
        <begin position="203"/>
        <end position="216"/>
    </location>
</feature>
<gene>
    <name evidence="2" type="ORF">E2562_020422</name>
</gene>
<proteinExistence type="predicted"/>
<feature type="region of interest" description="Disordered" evidence="1">
    <location>
        <begin position="53"/>
        <end position="216"/>
    </location>
</feature>
<accession>A0A6G1D657</accession>
<dbReference type="PANTHER" id="PTHR35985">
    <property type="entry name" value="OS07G0675200 PROTEIN"/>
    <property type="match status" value="1"/>
</dbReference>
<dbReference type="OrthoDB" id="779250at2759"/>
<evidence type="ECO:0000313" key="2">
    <source>
        <dbReference type="EMBL" id="KAF0907644.1"/>
    </source>
</evidence>
<dbReference type="Proteomes" id="UP000479710">
    <property type="component" value="Unassembled WGS sequence"/>
</dbReference>
<name>A0A6G1D657_9ORYZ</name>
<feature type="region of interest" description="Disordered" evidence="1">
    <location>
        <begin position="1"/>
        <end position="21"/>
    </location>
</feature>
<protein>
    <submittedName>
        <fullName evidence="2">Uncharacterized protein</fullName>
    </submittedName>
</protein>
<dbReference type="AlphaFoldDB" id="A0A6G1D657"/>
<keyword evidence="3" id="KW-1185">Reference proteome</keyword>
<organism evidence="2 3">
    <name type="scientific">Oryza meyeriana var. granulata</name>
    <dbReference type="NCBI Taxonomy" id="110450"/>
    <lineage>
        <taxon>Eukaryota</taxon>
        <taxon>Viridiplantae</taxon>
        <taxon>Streptophyta</taxon>
        <taxon>Embryophyta</taxon>
        <taxon>Tracheophyta</taxon>
        <taxon>Spermatophyta</taxon>
        <taxon>Magnoliopsida</taxon>
        <taxon>Liliopsida</taxon>
        <taxon>Poales</taxon>
        <taxon>Poaceae</taxon>
        <taxon>BOP clade</taxon>
        <taxon>Oryzoideae</taxon>
        <taxon>Oryzeae</taxon>
        <taxon>Oryzinae</taxon>
        <taxon>Oryza</taxon>
        <taxon>Oryza meyeriana</taxon>
    </lineage>
</organism>
<evidence type="ECO:0000313" key="3">
    <source>
        <dbReference type="Proteomes" id="UP000479710"/>
    </source>
</evidence>
<evidence type="ECO:0000256" key="1">
    <source>
        <dbReference type="SAM" id="MobiDB-lite"/>
    </source>
</evidence>
<reference evidence="2 3" key="1">
    <citation type="submission" date="2019-11" db="EMBL/GenBank/DDBJ databases">
        <title>Whole genome sequence of Oryza granulata.</title>
        <authorList>
            <person name="Li W."/>
        </authorList>
    </citation>
    <scope>NUCLEOTIDE SEQUENCE [LARGE SCALE GENOMIC DNA]</scope>
    <source>
        <strain evidence="3">cv. Menghai</strain>
        <tissue evidence="2">Leaf</tissue>
    </source>
</reference>
<comment type="caution">
    <text evidence="2">The sequence shown here is derived from an EMBL/GenBank/DDBJ whole genome shotgun (WGS) entry which is preliminary data.</text>
</comment>
<feature type="compositionally biased region" description="Basic and acidic residues" evidence="1">
    <location>
        <begin position="158"/>
        <end position="172"/>
    </location>
</feature>
<dbReference type="PANTHER" id="PTHR35985:SF1">
    <property type="entry name" value="OS07G0675200 PROTEIN"/>
    <property type="match status" value="1"/>
</dbReference>